<dbReference type="InterPro" id="IPR021729">
    <property type="entry name" value="DUF3298"/>
</dbReference>
<evidence type="ECO:0000259" key="2">
    <source>
        <dbReference type="Pfam" id="PF13739"/>
    </source>
</evidence>
<organism evidence="3 4">
    <name type="scientific">Clostridium boliviensis</name>
    <dbReference type="NCBI Taxonomy" id="318465"/>
    <lineage>
        <taxon>Bacteria</taxon>
        <taxon>Bacillati</taxon>
        <taxon>Bacillota</taxon>
        <taxon>Clostridia</taxon>
        <taxon>Eubacteriales</taxon>
        <taxon>Clostridiaceae</taxon>
        <taxon>Clostridium</taxon>
    </lineage>
</organism>
<dbReference type="InterPro" id="IPR037126">
    <property type="entry name" value="PdaC/RsiV-like_sf"/>
</dbReference>
<gene>
    <name evidence="3" type="ORF">RZO55_14620</name>
</gene>
<dbReference type="InterPro" id="IPR025303">
    <property type="entry name" value="PdaC"/>
</dbReference>
<dbReference type="Gene3D" id="3.30.565.40">
    <property type="entry name" value="Fervidobacterium nodosum Rt17-B1 like"/>
    <property type="match status" value="1"/>
</dbReference>
<reference evidence="3 4" key="1">
    <citation type="submission" date="2023-10" db="EMBL/GenBank/DDBJ databases">
        <title>A novel Glycoside Hydrolase 43-Like Enzyme from Clostrdium boliviensis is an Endo-xylanase, and a Candidate for Xylooligosaccharides Production from Different Xylan Substrates.</title>
        <authorList>
            <person name="Alvarez M.T."/>
            <person name="Rocabado-Villegas L.R."/>
            <person name="Salas-Veizaga D.M."/>
            <person name="Linares-Pasten J.A."/>
            <person name="Gudmundsdottir E.E."/>
            <person name="Hreggvidsson G.O."/>
            <person name="Adlercreutz P."/>
            <person name="Nordberg Karlsson E."/>
        </authorList>
    </citation>
    <scope>NUCLEOTIDE SEQUENCE [LARGE SCALE GENOMIC DNA]</scope>
    <source>
        <strain evidence="3 4">E-1</strain>
    </source>
</reference>
<keyword evidence="4" id="KW-1185">Reference proteome</keyword>
<evidence type="ECO:0000313" key="4">
    <source>
        <dbReference type="Proteomes" id="UP001276854"/>
    </source>
</evidence>
<sequence length="220" mass="25555">MQTISKKTISDVLLHNDVAVLTYTINYPYFTSTCGTDTTLAINQFYEIQSRQAEKYCREVLYAQAVKDAMYAKNNEFPFHSYEFFSDYVVTYNENCITSLYNDQYTYLGGAHGNTLRQSQTWDFQTGRQLQLTDFFSNATNLNDAIFNVIQHDISDRLKEAPASYFGDYPELIRGNFNINGFYLKHCGIVIYYQQYDIAPYASGIPEFFFPFENCKKETP</sequence>
<proteinExistence type="predicted"/>
<dbReference type="EMBL" id="JAWONS010000238">
    <property type="protein sequence ID" value="MDW2798809.1"/>
    <property type="molecule type" value="Genomic_DNA"/>
</dbReference>
<feature type="domain" description="DUF3298" evidence="1">
    <location>
        <begin position="134"/>
        <end position="213"/>
    </location>
</feature>
<dbReference type="Proteomes" id="UP001276854">
    <property type="component" value="Unassembled WGS sequence"/>
</dbReference>
<dbReference type="Pfam" id="PF13739">
    <property type="entry name" value="PdaC"/>
    <property type="match status" value="1"/>
</dbReference>
<dbReference type="Gene3D" id="3.90.640.20">
    <property type="entry name" value="Heat-shock cognate protein, ATPase"/>
    <property type="match status" value="1"/>
</dbReference>
<dbReference type="RefSeq" id="WP_318065020.1">
    <property type="nucleotide sequence ID" value="NZ_JAWONS010000238.1"/>
</dbReference>
<feature type="domain" description="Deacetylase PdaC" evidence="2">
    <location>
        <begin position="17"/>
        <end position="115"/>
    </location>
</feature>
<name>A0ABU4GMG1_9CLOT</name>
<evidence type="ECO:0000313" key="3">
    <source>
        <dbReference type="EMBL" id="MDW2798809.1"/>
    </source>
</evidence>
<accession>A0ABU4GMG1</accession>
<comment type="caution">
    <text evidence="3">The sequence shown here is derived from an EMBL/GenBank/DDBJ whole genome shotgun (WGS) entry which is preliminary data.</text>
</comment>
<protein>
    <submittedName>
        <fullName evidence="3">DUF3298 and DUF4163 domain-containing protein</fullName>
    </submittedName>
</protein>
<dbReference type="Pfam" id="PF11738">
    <property type="entry name" value="DUF3298"/>
    <property type="match status" value="1"/>
</dbReference>
<evidence type="ECO:0000259" key="1">
    <source>
        <dbReference type="Pfam" id="PF11738"/>
    </source>
</evidence>